<dbReference type="Gene3D" id="2.30.29.30">
    <property type="entry name" value="Pleckstrin-homology domain (PH domain)/Phosphotyrosine-binding domain (PTB)"/>
    <property type="match status" value="1"/>
</dbReference>
<dbReference type="SUPFAM" id="SSF103657">
    <property type="entry name" value="BAR/IMD domain-like"/>
    <property type="match status" value="1"/>
</dbReference>
<keyword evidence="2 5" id="KW-0812">Transmembrane</keyword>
<proteinExistence type="predicted"/>
<keyword evidence="3 5" id="KW-1133">Transmembrane helix</keyword>
<dbReference type="RefSeq" id="XP_018985670.1">
    <property type="nucleotide sequence ID" value="XM_019132369.1"/>
</dbReference>
<feature type="transmembrane region" description="Helical" evidence="5">
    <location>
        <begin position="935"/>
        <end position="954"/>
    </location>
</feature>
<reference evidence="9" key="1">
    <citation type="submission" date="2016-05" db="EMBL/GenBank/DDBJ databases">
        <title>Comparative genomics of biotechnologically important yeasts.</title>
        <authorList>
            <consortium name="DOE Joint Genome Institute"/>
            <person name="Riley R."/>
            <person name="Haridas S."/>
            <person name="Wolfe K.H."/>
            <person name="Lopes M.R."/>
            <person name="Hittinger C.T."/>
            <person name="Goker M."/>
            <person name="Salamov A."/>
            <person name="Wisecaver J."/>
            <person name="Long T.M."/>
            <person name="Aerts A.L."/>
            <person name="Barry K."/>
            <person name="Choi C."/>
            <person name="Clum A."/>
            <person name="Coughlan A.Y."/>
            <person name="Deshpande S."/>
            <person name="Douglass A.P."/>
            <person name="Hanson S.J."/>
            <person name="Klenk H.-P."/>
            <person name="Labutti K."/>
            <person name="Lapidus A."/>
            <person name="Lindquist E."/>
            <person name="Lipzen A."/>
            <person name="Meier-Kolthoff J.P."/>
            <person name="Ohm R.A."/>
            <person name="Otillar R.P."/>
            <person name="Pangilinan J."/>
            <person name="Peng Y."/>
            <person name="Rokas A."/>
            <person name="Rosa C.A."/>
            <person name="Scheuner C."/>
            <person name="Sibirny A.A."/>
            <person name="Slot J.C."/>
            <person name="Stielow J.B."/>
            <person name="Sun H."/>
            <person name="Kurtzman C.P."/>
            <person name="Blackwell M."/>
            <person name="Grigoriev I.V."/>
            <person name="Jeffries T.W."/>
        </authorList>
    </citation>
    <scope>NUCLEOTIDE SEQUENCE [LARGE SCALE GENOMIC DNA]</scope>
    <source>
        <strain evidence="9">NRRL Y-12698</strain>
    </source>
</reference>
<dbReference type="STRING" id="984486.A0A1E3QTJ2"/>
<dbReference type="OrthoDB" id="10070851at2759"/>
<evidence type="ECO:0000313" key="8">
    <source>
        <dbReference type="EMBL" id="ODQ80342.1"/>
    </source>
</evidence>
<comment type="subcellular location">
    <subcellularLocation>
        <location evidence="1">Membrane</location>
    </subcellularLocation>
</comment>
<dbReference type="Pfam" id="PF00169">
    <property type="entry name" value="PH"/>
    <property type="match status" value="1"/>
</dbReference>
<evidence type="ECO:0000256" key="2">
    <source>
        <dbReference type="ARBA" id="ARBA00022692"/>
    </source>
</evidence>
<dbReference type="PROSITE" id="PS50003">
    <property type="entry name" value="PH_DOMAIN"/>
    <property type="match status" value="1"/>
</dbReference>
<dbReference type="Gene3D" id="1.20.1270.60">
    <property type="entry name" value="Arfaptin homology (AH) domain/BAR domain"/>
    <property type="match status" value="1"/>
</dbReference>
<dbReference type="Pfam" id="PF16016">
    <property type="entry name" value="VASt"/>
    <property type="match status" value="1"/>
</dbReference>
<dbReference type="GO" id="GO:0016020">
    <property type="term" value="C:membrane"/>
    <property type="evidence" value="ECO:0007669"/>
    <property type="project" value="UniProtKB-SubCell"/>
</dbReference>
<dbReference type="InterPro" id="IPR001849">
    <property type="entry name" value="PH_domain"/>
</dbReference>
<dbReference type="InterPro" id="IPR042067">
    <property type="entry name" value="Sip3_PH"/>
</dbReference>
<evidence type="ECO:0000313" key="9">
    <source>
        <dbReference type="Proteomes" id="UP000094336"/>
    </source>
</evidence>
<evidence type="ECO:0000256" key="1">
    <source>
        <dbReference type="ARBA" id="ARBA00004370"/>
    </source>
</evidence>
<evidence type="ECO:0000256" key="5">
    <source>
        <dbReference type="SAM" id="Phobius"/>
    </source>
</evidence>
<dbReference type="PANTHER" id="PTHR14248">
    <property type="entry name" value="CYCLIN Y, ISOFORM A"/>
    <property type="match status" value="1"/>
</dbReference>
<evidence type="ECO:0000259" key="7">
    <source>
        <dbReference type="PROSITE" id="PS51778"/>
    </source>
</evidence>
<dbReference type="GeneID" id="30150222"/>
<sequence length="1162" mass="132312">MTESDAPRLLKLISVAFKEASLDSPTFRASINHHDRQIEDMELWIDNLLKLIRRFPAQVNEFKEFTNTMVEHLVPSFINEGLVDQDYTVRALQTSANGMRSLWRNVLSFVQISTNEATNELLQICAQDIRHYKRLKVQFDALQEKYNVYLETYNSHPKFKSPEMLMEDAQQLYRVRKQYMHAALDLVVCIAHLSQRLDSTLVRFSSSLWKLNEVRVPKPGETLDKEALDARTLARIQAWRDSLGTTRATLEGIMAAAREQIENSTLAQMRPSRTLTDYDSATINARSWLDYPEKNFEKHGYLFMLTSLPGLPGETWVKRWAFLKSGIFGLLLLAPSQTYVQETDKLGVLGCNVRYAPEQVRKFCFEVKTAESRFIFQTETLKDLKSWLKIFAKEKQRIIDTNDETEMGMALARYPPLLLEFASSAMTTSDAEWTSTNNIAQLSDLIASKREVLEEFENLTKPTALINSPISTDISHAALLARMFVSPSVIPTAITANLWGSVNWGIYFLIDKSSLKKIREIDTAISHDSMLISTRTYPANYPQPLRAVDVKMKALFETVVEDGEVALFEFKSLLSPNPSQELSGTNFVTQDHLYFYGNTMGFVFLAKCAIADFVSIESYATDRYDVLKIYDCDGLLIKTKVFLDDARVLKAKLKILMNEKVRDEKRSLEPLITDLDKAEKESVLRAVHPPAVIDSIPSVVSASSPVQPSNFKTDYSSRDVSLRMEKVYDIPPKAMFHILFGDSSTILTDVYHPIREHEISRTNWRRVDGDLLQRTVYSKMDLNKDNLGYIKTTYTIESLVENKYYNVRIHKASWKVPFCAPAPLDVRFVILSVNNKHSRLYAYSHVQFTKSLFFSHISRVLASATIQPTLLLIHKRLLASIEDIGGHGKILKAIKIYGQISKYEGDGEEGFDRPEYNQGSVITLSAIVSALVRQVLVFVVTLILNFGSLLYTGLSRLVDGLRMNVFLVALLTVSCCYNLFLTGKTTASYWSARKAVLMFEDYKSSEPNYAQRAIYLRDAEELVTSLSGVNGNASRCMAKFKENSFVLNFEAAVDWGAGYSDYETCAVARALKQRFNDIGIQRNDLLIRLRMLNRLEEEVAIGEWNNWLIGERNRCRLVRTKFMEDGFMDAEAEDVADRLALVGDILEYCQSCDFETLQSLLL</sequence>
<dbReference type="CDD" id="cd13280">
    <property type="entry name" value="PH_SIP3"/>
    <property type="match status" value="1"/>
</dbReference>
<keyword evidence="4 5" id="KW-0472">Membrane</keyword>
<gene>
    <name evidence="8" type="ORF">BABINDRAFT_61569</name>
</gene>
<feature type="domain" description="VASt" evidence="7">
    <location>
        <begin position="719"/>
        <end position="885"/>
    </location>
</feature>
<keyword evidence="9" id="KW-1185">Reference proteome</keyword>
<protein>
    <recommendedName>
        <fullName evidence="10">PH domain-containing protein</fullName>
    </recommendedName>
</protein>
<dbReference type="SMART" id="SM00233">
    <property type="entry name" value="PH"/>
    <property type="match status" value="1"/>
</dbReference>
<dbReference type="AlphaFoldDB" id="A0A1E3QTJ2"/>
<dbReference type="GO" id="GO:0005737">
    <property type="term" value="C:cytoplasm"/>
    <property type="evidence" value="ECO:0007669"/>
    <property type="project" value="InterPro"/>
</dbReference>
<dbReference type="Proteomes" id="UP000094336">
    <property type="component" value="Unassembled WGS sequence"/>
</dbReference>
<name>A0A1E3QTJ2_9ASCO</name>
<evidence type="ECO:0000256" key="3">
    <source>
        <dbReference type="ARBA" id="ARBA00022989"/>
    </source>
</evidence>
<dbReference type="PROSITE" id="PS51778">
    <property type="entry name" value="VAST"/>
    <property type="match status" value="1"/>
</dbReference>
<evidence type="ECO:0000256" key="4">
    <source>
        <dbReference type="ARBA" id="ARBA00023136"/>
    </source>
</evidence>
<dbReference type="Pfam" id="PF16746">
    <property type="entry name" value="BAR_3"/>
    <property type="match status" value="1"/>
</dbReference>
<dbReference type="InterPro" id="IPR011993">
    <property type="entry name" value="PH-like_dom_sf"/>
</dbReference>
<evidence type="ECO:0000259" key="6">
    <source>
        <dbReference type="PROSITE" id="PS50003"/>
    </source>
</evidence>
<evidence type="ECO:0008006" key="10">
    <source>
        <dbReference type="Google" id="ProtNLM"/>
    </source>
</evidence>
<accession>A0A1E3QTJ2</accession>
<dbReference type="SUPFAM" id="SSF50729">
    <property type="entry name" value="PH domain-like"/>
    <property type="match status" value="1"/>
</dbReference>
<dbReference type="InterPro" id="IPR004148">
    <property type="entry name" value="BAR_dom"/>
</dbReference>
<organism evidence="8 9">
    <name type="scientific">Babjeviella inositovora NRRL Y-12698</name>
    <dbReference type="NCBI Taxonomy" id="984486"/>
    <lineage>
        <taxon>Eukaryota</taxon>
        <taxon>Fungi</taxon>
        <taxon>Dikarya</taxon>
        <taxon>Ascomycota</taxon>
        <taxon>Saccharomycotina</taxon>
        <taxon>Pichiomycetes</taxon>
        <taxon>Serinales incertae sedis</taxon>
        <taxon>Babjeviella</taxon>
    </lineage>
</organism>
<feature type="transmembrane region" description="Helical" evidence="5">
    <location>
        <begin position="960"/>
        <end position="981"/>
    </location>
</feature>
<dbReference type="InterPro" id="IPR031968">
    <property type="entry name" value="VASt"/>
</dbReference>
<dbReference type="EMBL" id="KV454430">
    <property type="protein sequence ID" value="ODQ80342.1"/>
    <property type="molecule type" value="Genomic_DNA"/>
</dbReference>
<dbReference type="InterPro" id="IPR027267">
    <property type="entry name" value="AH/BAR_dom_sf"/>
</dbReference>
<feature type="domain" description="PH" evidence="6">
    <location>
        <begin position="295"/>
        <end position="396"/>
    </location>
</feature>